<proteinExistence type="predicted"/>
<gene>
    <name evidence="2" type="ORF">D7S86_21720</name>
</gene>
<evidence type="ECO:0000256" key="1">
    <source>
        <dbReference type="SAM" id="Phobius"/>
    </source>
</evidence>
<dbReference type="Proteomes" id="UP000270342">
    <property type="component" value="Unassembled WGS sequence"/>
</dbReference>
<keyword evidence="1" id="KW-0812">Transmembrane</keyword>
<sequence>MQGACEGFVMKLSFAIATIMAVLIATTFEICASGAVTRCNSEYGSAKATIMTWVAPRAIACR</sequence>
<dbReference type="EMBL" id="RBZU01000011">
    <property type="protein sequence ID" value="RKP48625.1"/>
    <property type="molecule type" value="Genomic_DNA"/>
</dbReference>
<accession>A0A494XCZ0</accession>
<evidence type="ECO:0000313" key="3">
    <source>
        <dbReference type="Proteomes" id="UP000270342"/>
    </source>
</evidence>
<organism evidence="2 3">
    <name type="scientific">Pararobbsia silviterrae</name>
    <dbReference type="NCBI Taxonomy" id="1792498"/>
    <lineage>
        <taxon>Bacteria</taxon>
        <taxon>Pseudomonadati</taxon>
        <taxon>Pseudomonadota</taxon>
        <taxon>Betaproteobacteria</taxon>
        <taxon>Burkholderiales</taxon>
        <taxon>Burkholderiaceae</taxon>
        <taxon>Pararobbsia</taxon>
    </lineage>
</organism>
<feature type="transmembrane region" description="Helical" evidence="1">
    <location>
        <begin position="12"/>
        <end position="36"/>
    </location>
</feature>
<dbReference type="AlphaFoldDB" id="A0A494XCZ0"/>
<keyword evidence="3" id="KW-1185">Reference proteome</keyword>
<name>A0A494XCZ0_9BURK</name>
<comment type="caution">
    <text evidence="2">The sequence shown here is derived from an EMBL/GenBank/DDBJ whole genome shotgun (WGS) entry which is preliminary data.</text>
</comment>
<keyword evidence="1" id="KW-0472">Membrane</keyword>
<evidence type="ECO:0000313" key="2">
    <source>
        <dbReference type="EMBL" id="RKP48625.1"/>
    </source>
</evidence>
<keyword evidence="1" id="KW-1133">Transmembrane helix</keyword>
<protein>
    <submittedName>
        <fullName evidence="2">Uncharacterized protein</fullName>
    </submittedName>
</protein>
<reference evidence="2 3" key="1">
    <citation type="submission" date="2018-10" db="EMBL/GenBank/DDBJ databases">
        <title>Robbsia sp. DHC34, isolated from soil.</title>
        <authorList>
            <person name="Gao Z.-H."/>
            <person name="Qiu L.-H."/>
        </authorList>
    </citation>
    <scope>NUCLEOTIDE SEQUENCE [LARGE SCALE GENOMIC DNA]</scope>
    <source>
        <strain evidence="2 3">DHC34</strain>
    </source>
</reference>